<comment type="caution">
    <text evidence="2">The sequence shown here is derived from an EMBL/GenBank/DDBJ whole genome shotgun (WGS) entry which is preliminary data.</text>
</comment>
<evidence type="ECO:0000313" key="2">
    <source>
        <dbReference type="EMBL" id="ESP89939.1"/>
    </source>
</evidence>
<dbReference type="Proteomes" id="UP000017840">
    <property type="component" value="Unassembled WGS sequence"/>
</dbReference>
<feature type="domain" description="Transcription regulator TrmB N-terminal" evidence="1">
    <location>
        <begin position="17"/>
        <end position="83"/>
    </location>
</feature>
<dbReference type="STRING" id="1324957.K933_00212"/>
<evidence type="ECO:0000313" key="3">
    <source>
        <dbReference type="Proteomes" id="UP000017840"/>
    </source>
</evidence>
<dbReference type="EMBL" id="ASGZ01000002">
    <property type="protein sequence ID" value="ESP89939.1"/>
    <property type="molecule type" value="Genomic_DNA"/>
</dbReference>
<dbReference type="AlphaFoldDB" id="V4HPV0"/>
<dbReference type="PATRIC" id="fig|1324957.4.peg.44"/>
<organism evidence="2 3">
    <name type="scientific">Candidatus Halobonum tyrrellensis G22</name>
    <dbReference type="NCBI Taxonomy" id="1324957"/>
    <lineage>
        <taxon>Archaea</taxon>
        <taxon>Methanobacteriati</taxon>
        <taxon>Methanobacteriota</taxon>
        <taxon>Stenosarchaea group</taxon>
        <taxon>Halobacteria</taxon>
        <taxon>Halobacteriales</taxon>
        <taxon>Haloferacaceae</taxon>
        <taxon>Candidatus Halobonum</taxon>
    </lineage>
</organism>
<dbReference type="SUPFAM" id="SSF46785">
    <property type="entry name" value="Winged helix' DNA-binding domain"/>
    <property type="match status" value="1"/>
</dbReference>
<protein>
    <submittedName>
        <fullName evidence="2">Putative transcriptional regulator</fullName>
    </submittedName>
</protein>
<accession>V4HPV0</accession>
<keyword evidence="3" id="KW-1185">Reference proteome</keyword>
<dbReference type="Gene3D" id="1.10.10.10">
    <property type="entry name" value="Winged helix-like DNA-binding domain superfamily/Winged helix DNA-binding domain"/>
    <property type="match status" value="1"/>
</dbReference>
<reference evidence="2 3" key="1">
    <citation type="journal article" date="2013" name="Genome Announc.">
        <title>Draft Genome Sequence of 'Candidatus Halobonum tyrrellensis' Strain G22, Isolated from the Hypersaline Waters of Lake Tyrrell, Australia.</title>
        <authorList>
            <person name="Ugalde J.A."/>
            <person name="Narasingarao P."/>
            <person name="Kuo S."/>
            <person name="Podell S."/>
            <person name="Allen E.E."/>
        </authorList>
    </citation>
    <scope>NUCLEOTIDE SEQUENCE [LARGE SCALE GENOMIC DNA]</scope>
    <source>
        <strain evidence="2 3">G22</strain>
    </source>
</reference>
<name>V4HPV0_9EURY</name>
<dbReference type="Pfam" id="PF01978">
    <property type="entry name" value="TrmB"/>
    <property type="match status" value="1"/>
</dbReference>
<dbReference type="OrthoDB" id="30795at2157"/>
<dbReference type="InterPro" id="IPR036388">
    <property type="entry name" value="WH-like_DNA-bd_sf"/>
</dbReference>
<sequence length="257" mass="27876">MNGRDSGADADDVVAALKEFGFSTYEAETFLALQRLGVGSARDVHELSGVPRSQVYGAAESLAEAGLIDVQQTNPQVYRPAAVEEVKDRLRSRFETRYDLVVDHLTDLADRREPTTEQRQDVWRIEGAASVASRAVKLLETADDEVVYVLGERTLVTAAEESAVRSLVDRGVEVTVVSPSADLRERFEATGAEALSPDVTDGSPAVSRILVVDDAGLLLSVRGREETAIWSLDTMFARTLSELVRESLVSFVGGFSA</sequence>
<dbReference type="InterPro" id="IPR051797">
    <property type="entry name" value="TrmB-like"/>
</dbReference>
<dbReference type="PANTHER" id="PTHR34293:SF1">
    <property type="entry name" value="HTH-TYPE TRANSCRIPTIONAL REGULATOR TRMBL2"/>
    <property type="match status" value="1"/>
</dbReference>
<evidence type="ECO:0000259" key="1">
    <source>
        <dbReference type="Pfam" id="PF01978"/>
    </source>
</evidence>
<dbReference type="PANTHER" id="PTHR34293">
    <property type="entry name" value="HTH-TYPE TRANSCRIPTIONAL REGULATOR TRMBL2"/>
    <property type="match status" value="1"/>
</dbReference>
<dbReference type="InterPro" id="IPR036390">
    <property type="entry name" value="WH_DNA-bd_sf"/>
</dbReference>
<dbReference type="InterPro" id="IPR002831">
    <property type="entry name" value="Tscrpt_reg_TrmB_N"/>
</dbReference>
<proteinExistence type="predicted"/>
<dbReference type="eggNOG" id="arCOG02037">
    <property type="taxonomic scope" value="Archaea"/>
</dbReference>
<gene>
    <name evidence="2" type="ORF">K933_00212</name>
</gene>
<dbReference type="RefSeq" id="WP_023392643.1">
    <property type="nucleotide sequence ID" value="NZ_ASGZ01000002.1"/>
</dbReference>